<proteinExistence type="predicted"/>
<dbReference type="EMBL" id="JARJLG010000313">
    <property type="protein sequence ID" value="KAJ7717840.1"/>
    <property type="molecule type" value="Genomic_DNA"/>
</dbReference>
<accession>A0AAD7MI15</accession>
<dbReference type="AlphaFoldDB" id="A0AAD7MI15"/>
<feature type="region of interest" description="Disordered" evidence="2">
    <location>
        <begin position="19"/>
        <end position="46"/>
    </location>
</feature>
<comment type="caution">
    <text evidence="3">The sequence shown here is derived from an EMBL/GenBank/DDBJ whole genome shotgun (WGS) entry which is preliminary data.</text>
</comment>
<dbReference type="Proteomes" id="UP001215280">
    <property type="component" value="Unassembled WGS sequence"/>
</dbReference>
<feature type="compositionally biased region" description="Basic residues" evidence="2">
    <location>
        <begin position="36"/>
        <end position="45"/>
    </location>
</feature>
<evidence type="ECO:0000256" key="1">
    <source>
        <dbReference type="SAM" id="Coils"/>
    </source>
</evidence>
<feature type="coiled-coil region" evidence="1">
    <location>
        <begin position="299"/>
        <end position="333"/>
    </location>
</feature>
<organism evidence="3 4">
    <name type="scientific">Mycena maculata</name>
    <dbReference type="NCBI Taxonomy" id="230809"/>
    <lineage>
        <taxon>Eukaryota</taxon>
        <taxon>Fungi</taxon>
        <taxon>Dikarya</taxon>
        <taxon>Basidiomycota</taxon>
        <taxon>Agaricomycotina</taxon>
        <taxon>Agaricomycetes</taxon>
        <taxon>Agaricomycetidae</taxon>
        <taxon>Agaricales</taxon>
        <taxon>Marasmiineae</taxon>
        <taxon>Mycenaceae</taxon>
        <taxon>Mycena</taxon>
    </lineage>
</organism>
<keyword evidence="4" id="KW-1185">Reference proteome</keyword>
<protein>
    <submittedName>
        <fullName evidence="3">Uncharacterized protein</fullName>
    </submittedName>
</protein>
<gene>
    <name evidence="3" type="ORF">DFH07DRAFT_973475</name>
</gene>
<reference evidence="3" key="1">
    <citation type="submission" date="2023-03" db="EMBL/GenBank/DDBJ databases">
        <title>Massive genome expansion in bonnet fungi (Mycena s.s.) driven by repeated elements and novel gene families across ecological guilds.</title>
        <authorList>
            <consortium name="Lawrence Berkeley National Laboratory"/>
            <person name="Harder C.B."/>
            <person name="Miyauchi S."/>
            <person name="Viragh M."/>
            <person name="Kuo A."/>
            <person name="Thoen E."/>
            <person name="Andreopoulos B."/>
            <person name="Lu D."/>
            <person name="Skrede I."/>
            <person name="Drula E."/>
            <person name="Henrissat B."/>
            <person name="Morin E."/>
            <person name="Kohler A."/>
            <person name="Barry K."/>
            <person name="LaButti K."/>
            <person name="Morin E."/>
            <person name="Salamov A."/>
            <person name="Lipzen A."/>
            <person name="Mereny Z."/>
            <person name="Hegedus B."/>
            <person name="Baldrian P."/>
            <person name="Stursova M."/>
            <person name="Weitz H."/>
            <person name="Taylor A."/>
            <person name="Grigoriev I.V."/>
            <person name="Nagy L.G."/>
            <person name="Martin F."/>
            <person name="Kauserud H."/>
        </authorList>
    </citation>
    <scope>NUCLEOTIDE SEQUENCE</scope>
    <source>
        <strain evidence="3">CBHHK188m</strain>
    </source>
</reference>
<feature type="compositionally biased region" description="Low complexity" evidence="2">
    <location>
        <begin position="23"/>
        <end position="32"/>
    </location>
</feature>
<name>A0AAD7MI15_9AGAR</name>
<keyword evidence="1" id="KW-0175">Coiled coil</keyword>
<sequence>MTSVSSPRELVAESLEILHMQDLPRSSPSLSESRSRTARAHRGHARSPSWCEAEHVEFSAGRRRREARSIPPVLLSEEGKKKENESTVIRTFRKSAMRGLRLDAVADSGGHWQIFLNHDDQREWIIEVRGDLLIKLSDTKAGQFRFSTLLLRLVQTSTHDVRLTAQAKARQNKIVLRRQESFSESQSQVAEEFLDEKDTAVGREGDHHLSYSAGKATKNSNKAEYHAILDNLISDLLAVLYWPEYPTEVIESNMCEIPLEAALTEQAKTCTGVMQMEKKIKKVEKGLDRKRPELDMTEAHILEGQLQNLQTRARNLQKELANMKRAANAMQGSSSRYPVRCAAPQRRPHNTAPRTTAVLGAPVRAARAYAAAPVLPVQIRSRHNGPALPQSHIFFFSLRKVKKCGTVRTEPPTRFVANPSFVLNHNSVQDVSPPLHENGEDDNISQLDDDEFWIAGRVGGQEKDTWARFIRVHDEKTAAAHGSHRDDYQL</sequence>
<evidence type="ECO:0000313" key="3">
    <source>
        <dbReference type="EMBL" id="KAJ7717840.1"/>
    </source>
</evidence>
<evidence type="ECO:0000256" key="2">
    <source>
        <dbReference type="SAM" id="MobiDB-lite"/>
    </source>
</evidence>
<evidence type="ECO:0000313" key="4">
    <source>
        <dbReference type="Proteomes" id="UP001215280"/>
    </source>
</evidence>